<reference evidence="11" key="1">
    <citation type="submission" date="2024-07" db="EMBL/GenBank/DDBJ databases">
        <title>Two chromosome-level genome assemblies of Korean endemic species Abeliophyllum distichum and Forsythia ovata (Oleaceae).</title>
        <authorList>
            <person name="Jang H."/>
        </authorList>
    </citation>
    <scope>NUCLEOTIDE SEQUENCE [LARGE SCALE GENOMIC DNA]</scope>
</reference>
<protein>
    <submittedName>
        <fullName evidence="10">Ethylene-responsive transcription factor 6</fullName>
    </submittedName>
</protein>
<keyword evidence="5" id="KW-0238">DNA-binding</keyword>
<dbReference type="PROSITE" id="PS51032">
    <property type="entry name" value="AP2_ERF"/>
    <property type="match status" value="1"/>
</dbReference>
<evidence type="ECO:0000256" key="3">
    <source>
        <dbReference type="ARBA" id="ARBA00022821"/>
    </source>
</evidence>
<keyword evidence="8" id="KW-0539">Nucleus</keyword>
<dbReference type="SMART" id="SM00380">
    <property type="entry name" value="AP2"/>
    <property type="match status" value="1"/>
</dbReference>
<evidence type="ECO:0000256" key="6">
    <source>
        <dbReference type="ARBA" id="ARBA00023159"/>
    </source>
</evidence>
<dbReference type="SUPFAM" id="SSF54171">
    <property type="entry name" value="DNA-binding domain"/>
    <property type="match status" value="1"/>
</dbReference>
<evidence type="ECO:0000256" key="5">
    <source>
        <dbReference type="ARBA" id="ARBA00023125"/>
    </source>
</evidence>
<evidence type="ECO:0000256" key="1">
    <source>
        <dbReference type="ARBA" id="ARBA00004123"/>
    </source>
</evidence>
<keyword evidence="3" id="KW-0611">Plant defense</keyword>
<accession>A0ABD1Q7B8</accession>
<dbReference type="GO" id="GO:0005634">
    <property type="term" value="C:nucleus"/>
    <property type="evidence" value="ECO:0007669"/>
    <property type="project" value="UniProtKB-SubCell"/>
</dbReference>
<dbReference type="PANTHER" id="PTHR31190">
    <property type="entry name" value="DNA-BINDING DOMAIN"/>
    <property type="match status" value="1"/>
</dbReference>
<evidence type="ECO:0000259" key="9">
    <source>
        <dbReference type="PROSITE" id="PS51032"/>
    </source>
</evidence>
<dbReference type="AlphaFoldDB" id="A0ABD1Q7B8"/>
<comment type="subcellular location">
    <subcellularLocation>
        <location evidence="1">Nucleus</location>
    </subcellularLocation>
</comment>
<comment type="caution">
    <text evidence="10">The sequence shown here is derived from an EMBL/GenBank/DDBJ whole genome shotgun (WGS) entry which is preliminary data.</text>
</comment>
<dbReference type="GO" id="GO:0006952">
    <property type="term" value="P:defense response"/>
    <property type="evidence" value="ECO:0007669"/>
    <property type="project" value="UniProtKB-KW"/>
</dbReference>
<dbReference type="Pfam" id="PF00847">
    <property type="entry name" value="AP2"/>
    <property type="match status" value="1"/>
</dbReference>
<dbReference type="EMBL" id="JBFOLK010000012">
    <property type="protein sequence ID" value="KAL2472085.1"/>
    <property type="molecule type" value="Genomic_DNA"/>
</dbReference>
<dbReference type="InterPro" id="IPR036955">
    <property type="entry name" value="AP2/ERF_dom_sf"/>
</dbReference>
<dbReference type="InterPro" id="IPR001471">
    <property type="entry name" value="AP2/ERF_dom"/>
</dbReference>
<evidence type="ECO:0000256" key="8">
    <source>
        <dbReference type="ARBA" id="ARBA00023242"/>
    </source>
</evidence>
<feature type="domain" description="AP2/ERF" evidence="9">
    <location>
        <begin position="143"/>
        <end position="201"/>
    </location>
</feature>
<evidence type="ECO:0000256" key="2">
    <source>
        <dbReference type="ARBA" id="ARBA00022745"/>
    </source>
</evidence>
<gene>
    <name evidence="10" type="ORF">Adt_40221</name>
</gene>
<dbReference type="InterPro" id="IPR044808">
    <property type="entry name" value="ERF_plant"/>
</dbReference>
<evidence type="ECO:0000256" key="4">
    <source>
        <dbReference type="ARBA" id="ARBA00023015"/>
    </source>
</evidence>
<keyword evidence="7" id="KW-0804">Transcription</keyword>
<keyword evidence="4" id="KW-0805">Transcription regulation</keyword>
<name>A0ABD1Q7B8_9LAMI</name>
<evidence type="ECO:0000313" key="11">
    <source>
        <dbReference type="Proteomes" id="UP001604336"/>
    </source>
</evidence>
<dbReference type="PANTHER" id="PTHR31190:SF499">
    <property type="entry name" value="ETHYLENE-RESPONSIVE TRANSCRIPTION FACTOR ERF105"/>
    <property type="match status" value="1"/>
</dbReference>
<dbReference type="CDD" id="cd00018">
    <property type="entry name" value="AP2"/>
    <property type="match status" value="1"/>
</dbReference>
<evidence type="ECO:0000256" key="7">
    <source>
        <dbReference type="ARBA" id="ARBA00023163"/>
    </source>
</evidence>
<proteinExistence type="predicted"/>
<dbReference type="GO" id="GO:0000976">
    <property type="term" value="F:transcription cis-regulatory region binding"/>
    <property type="evidence" value="ECO:0007669"/>
    <property type="project" value="UniProtKB-ARBA"/>
</dbReference>
<keyword evidence="2" id="KW-0936">Ethylene signaling pathway</keyword>
<dbReference type="Gene3D" id="3.30.730.10">
    <property type="entry name" value="AP2/ERF domain"/>
    <property type="match status" value="1"/>
</dbReference>
<organism evidence="10 11">
    <name type="scientific">Abeliophyllum distichum</name>
    <dbReference type="NCBI Taxonomy" id="126358"/>
    <lineage>
        <taxon>Eukaryota</taxon>
        <taxon>Viridiplantae</taxon>
        <taxon>Streptophyta</taxon>
        <taxon>Embryophyta</taxon>
        <taxon>Tracheophyta</taxon>
        <taxon>Spermatophyta</taxon>
        <taxon>Magnoliopsida</taxon>
        <taxon>eudicotyledons</taxon>
        <taxon>Gunneridae</taxon>
        <taxon>Pentapetalae</taxon>
        <taxon>asterids</taxon>
        <taxon>lamiids</taxon>
        <taxon>Lamiales</taxon>
        <taxon>Oleaceae</taxon>
        <taxon>Forsythieae</taxon>
        <taxon>Abeliophyllum</taxon>
    </lineage>
</organism>
<dbReference type="InterPro" id="IPR016177">
    <property type="entry name" value="DNA-bd_dom_sf"/>
</dbReference>
<evidence type="ECO:0000313" key="10">
    <source>
        <dbReference type="EMBL" id="KAL2472085.1"/>
    </source>
</evidence>
<keyword evidence="6" id="KW-0010">Activator</keyword>
<sequence length="299" mass="34369">MANRVEVSAIEQIRMHLLGEFSPRELEFADEIENCSRTSSISSSVQSDYSISISDYFTNCEQDQFDFNEFSSPESVDLGKNQLNPPIVDLTEPEPKVLTERKPSMKIESPTVKNFDWINFSESTESNSVATVKKISAVDDKSHYRGVRQRPWGKYAAEIRDSKRRGSRVWLGTFDTAIEAAKAYDRAAFKMRGSKAILNFPLEIQKEVCDLEVAVDAGRKRRREAEVVVVKEVKENKSMKVETPVKNELMEWPLEPSCLGSIWDQSGNGTIRVRSLWRFQSIFCFVFLKIRKTRSLYYF</sequence>
<dbReference type="Proteomes" id="UP001604336">
    <property type="component" value="Unassembled WGS sequence"/>
</dbReference>
<dbReference type="PRINTS" id="PR00367">
    <property type="entry name" value="ETHRSPELEMNT"/>
</dbReference>
<dbReference type="GO" id="GO:0009873">
    <property type="term" value="P:ethylene-activated signaling pathway"/>
    <property type="evidence" value="ECO:0007669"/>
    <property type="project" value="UniProtKB-KW"/>
</dbReference>
<dbReference type="FunFam" id="3.30.730.10:FF:000001">
    <property type="entry name" value="Ethylene-responsive transcription factor 2"/>
    <property type="match status" value="1"/>
</dbReference>
<keyword evidence="11" id="KW-1185">Reference proteome</keyword>